<dbReference type="PANTHER" id="PTHR33608:SF3">
    <property type="entry name" value="SLR2013 PROTEIN"/>
    <property type="match status" value="1"/>
</dbReference>
<reference evidence="3 4" key="1">
    <citation type="journal article" date="2021" name="Microorganisms">
        <title>Genome Evolution of Filamentous Cyanobacterium Nostoc Species: From Facultative Symbiosis to Free Living.</title>
        <authorList>
            <person name="Huo D."/>
            <person name="Li H."/>
            <person name="Cai F."/>
            <person name="Guo X."/>
            <person name="Qiao Z."/>
            <person name="Wang W."/>
            <person name="Yu G."/>
            <person name="Li R."/>
        </authorList>
    </citation>
    <scope>NUCLEOTIDE SEQUENCE [LARGE SCALE GENOMIC DNA]</scope>
    <source>
        <strain evidence="3 4">CHAB 5714</strain>
    </source>
</reference>
<dbReference type="RefSeq" id="WP_229489621.1">
    <property type="nucleotide sequence ID" value="NZ_JAIVFQ010000094.1"/>
</dbReference>
<dbReference type="PANTHER" id="PTHR33608">
    <property type="entry name" value="BLL2464 PROTEIN"/>
    <property type="match status" value="1"/>
</dbReference>
<feature type="domain" description="DUF58" evidence="2">
    <location>
        <begin position="202"/>
        <end position="385"/>
    </location>
</feature>
<sequence length="448" mass="50117">MVPSRRVYLLLVLGIAMPTAGCAYAPILCLFLNIKAAIAITLLFDAIVLGLMVIDGLQVRRSRVQISRELPSRLSIGRDNPVVLKVTSPNANALIEICDYYPTGFGISAPILHALIPSNSTQELTYTVNPTQRGEFPWGNIQVRQLGIWGLAWDDWQIPQSLRVKVYPDLVGLRSLTIRLTLQSSGSIRQSRQTGIGTEFAELRNYRTGDDLRFIDWKATARRVGAYNNATPLVRVLEPEQEQTLLILLDRGRLMTAKVQNLQRFDWGLNATLSLALAGLHRGDRVGVGVFDRQMHTWIPPERGQHHLNQLIDRLTPIQPVLFESDYLGAVTNVVQRQTRRALVVVITDLVDVTASTELLAALSKLAPRYLPFCVTLRDPQVDRLAHNFTDDVTNAYARAVALDLLMQRQVAFAQLKQKGVLVLDAPANQIADQVVERYLQLKARNQL</sequence>
<dbReference type="SUPFAM" id="SSF53300">
    <property type="entry name" value="vWA-like"/>
    <property type="match status" value="1"/>
</dbReference>
<evidence type="ECO:0000256" key="1">
    <source>
        <dbReference type="SAM" id="Phobius"/>
    </source>
</evidence>
<dbReference type="Proteomes" id="UP001199525">
    <property type="component" value="Unassembled WGS sequence"/>
</dbReference>
<dbReference type="EMBL" id="JAIVFQ010000094">
    <property type="protein sequence ID" value="MCC5603828.1"/>
    <property type="molecule type" value="Genomic_DNA"/>
</dbReference>
<evidence type="ECO:0000313" key="3">
    <source>
        <dbReference type="EMBL" id="MCC5603828.1"/>
    </source>
</evidence>
<proteinExistence type="predicted"/>
<dbReference type="Pfam" id="PF01882">
    <property type="entry name" value="DUF58"/>
    <property type="match status" value="1"/>
</dbReference>
<organism evidence="3 4">
    <name type="scientific">Nostoc favosum CHAB5714</name>
    <dbReference type="NCBI Taxonomy" id="2780399"/>
    <lineage>
        <taxon>Bacteria</taxon>
        <taxon>Bacillati</taxon>
        <taxon>Cyanobacteriota</taxon>
        <taxon>Cyanophyceae</taxon>
        <taxon>Nostocales</taxon>
        <taxon>Nostocaceae</taxon>
        <taxon>Nostoc</taxon>
        <taxon>Nostoc favosum</taxon>
    </lineage>
</organism>
<dbReference type="Gene3D" id="3.40.50.410">
    <property type="entry name" value="von Willebrand factor, type A domain"/>
    <property type="match status" value="1"/>
</dbReference>
<protein>
    <submittedName>
        <fullName evidence="3">DUF58 domain-containing protein</fullName>
    </submittedName>
</protein>
<keyword evidence="1" id="KW-0812">Transmembrane</keyword>
<comment type="caution">
    <text evidence="3">The sequence shown here is derived from an EMBL/GenBank/DDBJ whole genome shotgun (WGS) entry which is preliminary data.</text>
</comment>
<accession>A0ABS8II69</accession>
<keyword evidence="4" id="KW-1185">Reference proteome</keyword>
<feature type="transmembrane region" description="Helical" evidence="1">
    <location>
        <begin position="34"/>
        <end position="54"/>
    </location>
</feature>
<dbReference type="InterPro" id="IPR002881">
    <property type="entry name" value="DUF58"/>
</dbReference>
<feature type="transmembrane region" description="Helical" evidence="1">
    <location>
        <begin position="7"/>
        <end position="28"/>
    </location>
</feature>
<keyword evidence="1" id="KW-0472">Membrane</keyword>
<dbReference type="InterPro" id="IPR036465">
    <property type="entry name" value="vWFA_dom_sf"/>
</dbReference>
<keyword evidence="1" id="KW-1133">Transmembrane helix</keyword>
<name>A0ABS8II69_9NOSO</name>
<evidence type="ECO:0000259" key="2">
    <source>
        <dbReference type="Pfam" id="PF01882"/>
    </source>
</evidence>
<gene>
    <name evidence="3" type="ORF">LC586_32835</name>
</gene>
<evidence type="ECO:0000313" key="4">
    <source>
        <dbReference type="Proteomes" id="UP001199525"/>
    </source>
</evidence>